<accession>A0A813FDI9</accession>
<feature type="compositionally biased region" description="Basic and acidic residues" evidence="1">
    <location>
        <begin position="1"/>
        <end position="10"/>
    </location>
</feature>
<feature type="compositionally biased region" description="Basic and acidic residues" evidence="1">
    <location>
        <begin position="79"/>
        <end position="89"/>
    </location>
</feature>
<evidence type="ECO:0000313" key="2">
    <source>
        <dbReference type="EMBL" id="CAE8609905.1"/>
    </source>
</evidence>
<evidence type="ECO:0000313" key="3">
    <source>
        <dbReference type="Proteomes" id="UP000654075"/>
    </source>
</evidence>
<proteinExistence type="predicted"/>
<dbReference type="Proteomes" id="UP000654075">
    <property type="component" value="Unassembled WGS sequence"/>
</dbReference>
<evidence type="ECO:0000256" key="1">
    <source>
        <dbReference type="SAM" id="MobiDB-lite"/>
    </source>
</evidence>
<name>A0A813FDI9_POLGL</name>
<feature type="region of interest" description="Disordered" evidence="1">
    <location>
        <begin position="304"/>
        <end position="325"/>
    </location>
</feature>
<feature type="compositionally biased region" description="Basic and acidic residues" evidence="1">
    <location>
        <begin position="306"/>
        <end position="325"/>
    </location>
</feature>
<protein>
    <submittedName>
        <fullName evidence="2">Uncharacterized protein</fullName>
    </submittedName>
</protein>
<gene>
    <name evidence="2" type="ORF">PGLA1383_LOCUS27734</name>
</gene>
<sequence length="344" mass="37884">MVKPPCERRARLQLVLGPPPAARLSSRTRGECAEETNSSRPRASRLGETSDLASDLPVWGETETDPERSVPSRFSHGHGLREPPPRSEETGSFPSPWLEVLAQVTAVARQAADVLMTTSSHEEVSLGSCSSIEAADSVSAAAHEFLEPALEAARRRQRSTFGSLGERCPSLGFRSEEGDFCKTKHEEQPPSEASDEGTVFSWAACESRQSGYPTSRGMREPPIHWPISVSSASMRLPAPARERPPTFGDRGSFCSASSIQEVHRQVKDVTEQIVDLRGRFGAARFSWNDMAPLHLDSLEEGCGRSGLEDSARPRLQELDSPSELERRIQLLEDRRKSRNSTPVR</sequence>
<feature type="region of interest" description="Disordered" evidence="1">
    <location>
        <begin position="1"/>
        <end position="93"/>
    </location>
</feature>
<dbReference type="AlphaFoldDB" id="A0A813FDI9"/>
<dbReference type="EMBL" id="CAJNNV010024443">
    <property type="protein sequence ID" value="CAE8609905.1"/>
    <property type="molecule type" value="Genomic_DNA"/>
</dbReference>
<comment type="caution">
    <text evidence="2">The sequence shown here is derived from an EMBL/GenBank/DDBJ whole genome shotgun (WGS) entry which is preliminary data.</text>
</comment>
<organism evidence="2 3">
    <name type="scientific">Polarella glacialis</name>
    <name type="common">Dinoflagellate</name>
    <dbReference type="NCBI Taxonomy" id="89957"/>
    <lineage>
        <taxon>Eukaryota</taxon>
        <taxon>Sar</taxon>
        <taxon>Alveolata</taxon>
        <taxon>Dinophyceae</taxon>
        <taxon>Suessiales</taxon>
        <taxon>Suessiaceae</taxon>
        <taxon>Polarella</taxon>
    </lineage>
</organism>
<reference evidence="2" key="1">
    <citation type="submission" date="2021-02" db="EMBL/GenBank/DDBJ databases">
        <authorList>
            <person name="Dougan E. K."/>
            <person name="Rhodes N."/>
            <person name="Thang M."/>
            <person name="Chan C."/>
        </authorList>
    </citation>
    <scope>NUCLEOTIDE SEQUENCE</scope>
</reference>
<keyword evidence="3" id="KW-1185">Reference proteome</keyword>